<evidence type="ECO:0000313" key="3">
    <source>
        <dbReference type="Proteomes" id="UP000076761"/>
    </source>
</evidence>
<feature type="compositionally biased region" description="Basic and acidic residues" evidence="1">
    <location>
        <begin position="155"/>
        <end position="168"/>
    </location>
</feature>
<feature type="region of interest" description="Disordered" evidence="1">
    <location>
        <begin position="141"/>
        <end position="215"/>
    </location>
</feature>
<accession>A0A165MND2</accession>
<reference evidence="2 3" key="1">
    <citation type="journal article" date="2016" name="Mol. Biol. Evol.">
        <title>Comparative Genomics of Early-Diverging Mushroom-Forming Fungi Provides Insights into the Origins of Lignocellulose Decay Capabilities.</title>
        <authorList>
            <person name="Nagy L.G."/>
            <person name="Riley R."/>
            <person name="Tritt A."/>
            <person name="Adam C."/>
            <person name="Daum C."/>
            <person name="Floudas D."/>
            <person name="Sun H."/>
            <person name="Yadav J.S."/>
            <person name="Pangilinan J."/>
            <person name="Larsson K.H."/>
            <person name="Matsuura K."/>
            <person name="Barry K."/>
            <person name="Labutti K."/>
            <person name="Kuo R."/>
            <person name="Ohm R.A."/>
            <person name="Bhattacharya S.S."/>
            <person name="Shirouzu T."/>
            <person name="Yoshinaga Y."/>
            <person name="Martin F.M."/>
            <person name="Grigoriev I.V."/>
            <person name="Hibbett D.S."/>
        </authorList>
    </citation>
    <scope>NUCLEOTIDE SEQUENCE [LARGE SCALE GENOMIC DNA]</scope>
    <source>
        <strain evidence="2 3">HHB14362 ss-1</strain>
    </source>
</reference>
<keyword evidence="3" id="KW-1185">Reference proteome</keyword>
<organism evidence="2 3">
    <name type="scientific">Neolentinus lepideus HHB14362 ss-1</name>
    <dbReference type="NCBI Taxonomy" id="1314782"/>
    <lineage>
        <taxon>Eukaryota</taxon>
        <taxon>Fungi</taxon>
        <taxon>Dikarya</taxon>
        <taxon>Basidiomycota</taxon>
        <taxon>Agaricomycotina</taxon>
        <taxon>Agaricomycetes</taxon>
        <taxon>Gloeophyllales</taxon>
        <taxon>Gloeophyllaceae</taxon>
        <taxon>Neolentinus</taxon>
    </lineage>
</organism>
<sequence>MSGLQYFPRIFGMTKMQEGADIRVNFLERDMPSLEIVGNSPLASSIRRLAALVATHYPDYKTAATAGPEDLNRLTYDTVLATIEESLESEDWPSFRDEALALTDTLHDEEDKPTHVTGSKLQEAMGVTEILKQHPAHTRIVSDQCNSLSTGTAAQEKRGTTRTTKAEPVEEVIAVTSHPNSRSSSKRKSPSSSADRQREYDADTELQVKRPHFQTTSPSTVWASYDTLPAAPAPSFNSLKRRGSSILHRKRHYRTLPRTTPLRTKAIEDATEKITHDDSYLLERTKEIIRDLPRRVQPPRVAKTNHKVVVSVEPWNFRNAGINALPTKPGTKTAATTVPTPGVKAESNHIVADLAPHVVIRRSARKAGKSLV</sequence>
<dbReference type="AlphaFoldDB" id="A0A165MND2"/>
<dbReference type="EMBL" id="KV425672">
    <property type="protein sequence ID" value="KZT18561.1"/>
    <property type="molecule type" value="Genomic_DNA"/>
</dbReference>
<gene>
    <name evidence="2" type="ORF">NEOLEDRAFT_149356</name>
</gene>
<evidence type="ECO:0000256" key="1">
    <source>
        <dbReference type="SAM" id="MobiDB-lite"/>
    </source>
</evidence>
<dbReference type="InParanoid" id="A0A165MND2"/>
<evidence type="ECO:0000313" key="2">
    <source>
        <dbReference type="EMBL" id="KZT18561.1"/>
    </source>
</evidence>
<dbReference type="STRING" id="1314782.A0A165MND2"/>
<dbReference type="OrthoDB" id="3329368at2759"/>
<protein>
    <submittedName>
        <fullName evidence="2">Uncharacterized protein</fullName>
    </submittedName>
</protein>
<dbReference type="Proteomes" id="UP000076761">
    <property type="component" value="Unassembled WGS sequence"/>
</dbReference>
<proteinExistence type="predicted"/>
<feature type="compositionally biased region" description="Polar residues" evidence="1">
    <location>
        <begin position="141"/>
        <end position="153"/>
    </location>
</feature>
<name>A0A165MND2_9AGAM</name>